<dbReference type="AlphaFoldDB" id="A0AAN6UVZ4"/>
<protein>
    <recommendedName>
        <fullName evidence="1">F-box domain-containing protein</fullName>
    </recommendedName>
</protein>
<sequence length="486" mass="56024">MALLPGFTLPVELCGDVVRSLDPISLIALSQTSRSWRALIQPTRRDFQQRLLALELTPEHGGIVPRFDLDIQASIPAYTSDAWEANKYACCGCMKLRTHMLFNNHAILRESYRKPTPDCVEATRMAVTEWEPLDPAARWVRIQERTAKMFEERARRVQAARQHRAAVAQNAANHPFVLVTVPDNGSEARLRQWSVGISRLKRRCIDCLRQRSRSAKEIVISRDIFIPAFQDQTYPDLIGRTSSHDSPKAWRAVAESTTIRHVNLYVIYCKSCQIWQLSGAFRTSMLRHGSHNVPLDGVDLVCNHCHLRIHNDVDLLAKELTDHAMSELAVHIGKIEYQLLFGWRLVRQGWYYQNHQDPPPPGEKEADGLPDYLAGLGFDKSGEARLDVGSDVPDARIPELRRRFDLYKEFLDGLAESDRAVLMSSWFGLWIEEYDLIEAMYLHLHQQHVWLKNNPRGVFDYVFKRDPHWIHGPKRPYPLLREDQEL</sequence>
<reference evidence="2" key="1">
    <citation type="journal article" date="2023" name="Mol. Phylogenet. Evol.">
        <title>Genome-scale phylogeny and comparative genomics of the fungal order Sordariales.</title>
        <authorList>
            <person name="Hensen N."/>
            <person name="Bonometti L."/>
            <person name="Westerberg I."/>
            <person name="Brannstrom I.O."/>
            <person name="Guillou S."/>
            <person name="Cros-Aarteil S."/>
            <person name="Calhoun S."/>
            <person name="Haridas S."/>
            <person name="Kuo A."/>
            <person name="Mondo S."/>
            <person name="Pangilinan J."/>
            <person name="Riley R."/>
            <person name="LaButti K."/>
            <person name="Andreopoulos B."/>
            <person name="Lipzen A."/>
            <person name="Chen C."/>
            <person name="Yan M."/>
            <person name="Daum C."/>
            <person name="Ng V."/>
            <person name="Clum A."/>
            <person name="Steindorff A."/>
            <person name="Ohm R.A."/>
            <person name="Martin F."/>
            <person name="Silar P."/>
            <person name="Natvig D.O."/>
            <person name="Lalanne C."/>
            <person name="Gautier V."/>
            <person name="Ament-Velasquez S.L."/>
            <person name="Kruys A."/>
            <person name="Hutchinson M.I."/>
            <person name="Powell A.J."/>
            <person name="Barry K."/>
            <person name="Miller A.N."/>
            <person name="Grigoriev I.V."/>
            <person name="Debuchy R."/>
            <person name="Gladieux P."/>
            <person name="Hiltunen Thoren M."/>
            <person name="Johannesson H."/>
        </authorList>
    </citation>
    <scope>NUCLEOTIDE SEQUENCE</scope>
    <source>
        <strain evidence="2">CBS 141.50</strain>
    </source>
</reference>
<dbReference type="RefSeq" id="XP_062632931.1">
    <property type="nucleotide sequence ID" value="XM_062782275.1"/>
</dbReference>
<dbReference type="EMBL" id="MU853658">
    <property type="protein sequence ID" value="KAK4139560.1"/>
    <property type="molecule type" value="Genomic_DNA"/>
</dbReference>
<comment type="caution">
    <text evidence="2">The sequence shown here is derived from an EMBL/GenBank/DDBJ whole genome shotgun (WGS) entry which is preliminary data.</text>
</comment>
<evidence type="ECO:0000313" key="2">
    <source>
        <dbReference type="EMBL" id="KAK4139560.1"/>
    </source>
</evidence>
<accession>A0AAN6UVZ4</accession>
<dbReference type="Gene3D" id="1.20.1280.50">
    <property type="match status" value="1"/>
</dbReference>
<evidence type="ECO:0000259" key="1">
    <source>
        <dbReference type="PROSITE" id="PS50181"/>
    </source>
</evidence>
<dbReference type="Proteomes" id="UP001302676">
    <property type="component" value="Unassembled WGS sequence"/>
</dbReference>
<keyword evidence="3" id="KW-1185">Reference proteome</keyword>
<dbReference type="CDD" id="cd09917">
    <property type="entry name" value="F-box_SF"/>
    <property type="match status" value="1"/>
</dbReference>
<dbReference type="SUPFAM" id="SSF81383">
    <property type="entry name" value="F-box domain"/>
    <property type="match status" value="1"/>
</dbReference>
<name>A0AAN6UVZ4_9PEZI</name>
<dbReference type="InterPro" id="IPR001810">
    <property type="entry name" value="F-box_dom"/>
</dbReference>
<gene>
    <name evidence="2" type="ORF">C8A04DRAFT_32948</name>
</gene>
<organism evidence="2 3">
    <name type="scientific">Dichotomopilus funicola</name>
    <dbReference type="NCBI Taxonomy" id="1934379"/>
    <lineage>
        <taxon>Eukaryota</taxon>
        <taxon>Fungi</taxon>
        <taxon>Dikarya</taxon>
        <taxon>Ascomycota</taxon>
        <taxon>Pezizomycotina</taxon>
        <taxon>Sordariomycetes</taxon>
        <taxon>Sordariomycetidae</taxon>
        <taxon>Sordariales</taxon>
        <taxon>Chaetomiaceae</taxon>
        <taxon>Dichotomopilus</taxon>
    </lineage>
</organism>
<feature type="domain" description="F-box" evidence="1">
    <location>
        <begin position="3"/>
        <end position="50"/>
    </location>
</feature>
<dbReference type="SMART" id="SM00256">
    <property type="entry name" value="FBOX"/>
    <property type="match status" value="1"/>
</dbReference>
<proteinExistence type="predicted"/>
<evidence type="ECO:0000313" key="3">
    <source>
        <dbReference type="Proteomes" id="UP001302676"/>
    </source>
</evidence>
<dbReference type="Pfam" id="PF12937">
    <property type="entry name" value="F-box-like"/>
    <property type="match status" value="1"/>
</dbReference>
<dbReference type="GeneID" id="87818888"/>
<dbReference type="PROSITE" id="PS50181">
    <property type="entry name" value="FBOX"/>
    <property type="match status" value="1"/>
</dbReference>
<dbReference type="InterPro" id="IPR036047">
    <property type="entry name" value="F-box-like_dom_sf"/>
</dbReference>
<reference evidence="2" key="2">
    <citation type="submission" date="2023-05" db="EMBL/GenBank/DDBJ databases">
        <authorList>
            <consortium name="Lawrence Berkeley National Laboratory"/>
            <person name="Steindorff A."/>
            <person name="Hensen N."/>
            <person name="Bonometti L."/>
            <person name="Westerberg I."/>
            <person name="Brannstrom I.O."/>
            <person name="Guillou S."/>
            <person name="Cros-Aarteil S."/>
            <person name="Calhoun S."/>
            <person name="Haridas S."/>
            <person name="Kuo A."/>
            <person name="Mondo S."/>
            <person name="Pangilinan J."/>
            <person name="Riley R."/>
            <person name="Labutti K."/>
            <person name="Andreopoulos B."/>
            <person name="Lipzen A."/>
            <person name="Chen C."/>
            <person name="Yanf M."/>
            <person name="Daum C."/>
            <person name="Ng V."/>
            <person name="Clum A."/>
            <person name="Ohm R."/>
            <person name="Martin F."/>
            <person name="Silar P."/>
            <person name="Natvig D."/>
            <person name="Lalanne C."/>
            <person name="Gautier V."/>
            <person name="Ament-Velasquez S.L."/>
            <person name="Kruys A."/>
            <person name="Hutchinson M.I."/>
            <person name="Powell A.J."/>
            <person name="Barry K."/>
            <person name="Miller A.N."/>
            <person name="Grigoriev I.V."/>
            <person name="Debuchy R."/>
            <person name="Gladieux P."/>
            <person name="Thoren M.H."/>
            <person name="Johannesson H."/>
        </authorList>
    </citation>
    <scope>NUCLEOTIDE SEQUENCE</scope>
    <source>
        <strain evidence="2">CBS 141.50</strain>
    </source>
</reference>